<sequence length="144" mass="17003">MEWQRFFFDGNLQNYIDDFRKMTMKLESVNIKVPNELLSFSLLGKLGGDHELHQFVDSLTLNEELIERPELILTRLQYYASLHRDRNALSTKKLTALITQVNEPHKTVYFCKNGKHNNKCTNHCKEECWAGNPHLRPNRKEKKT</sequence>
<dbReference type="AlphaFoldDB" id="A0A9Q3DTS6"/>
<accession>A0A9Q3DTS6</accession>
<protein>
    <recommendedName>
        <fullName evidence="3">Gag protein</fullName>
    </recommendedName>
</protein>
<keyword evidence="2" id="KW-1185">Reference proteome</keyword>
<dbReference type="Proteomes" id="UP000765509">
    <property type="component" value="Unassembled WGS sequence"/>
</dbReference>
<organism evidence="1 2">
    <name type="scientific">Austropuccinia psidii MF-1</name>
    <dbReference type="NCBI Taxonomy" id="1389203"/>
    <lineage>
        <taxon>Eukaryota</taxon>
        <taxon>Fungi</taxon>
        <taxon>Dikarya</taxon>
        <taxon>Basidiomycota</taxon>
        <taxon>Pucciniomycotina</taxon>
        <taxon>Pucciniomycetes</taxon>
        <taxon>Pucciniales</taxon>
        <taxon>Sphaerophragmiaceae</taxon>
        <taxon>Austropuccinia</taxon>
    </lineage>
</organism>
<gene>
    <name evidence="1" type="ORF">O181_047757</name>
</gene>
<evidence type="ECO:0000313" key="2">
    <source>
        <dbReference type="Proteomes" id="UP000765509"/>
    </source>
</evidence>
<evidence type="ECO:0000313" key="1">
    <source>
        <dbReference type="EMBL" id="MBW0508042.1"/>
    </source>
</evidence>
<comment type="caution">
    <text evidence="1">The sequence shown here is derived from an EMBL/GenBank/DDBJ whole genome shotgun (WGS) entry which is preliminary data.</text>
</comment>
<reference evidence="1" key="1">
    <citation type="submission" date="2021-03" db="EMBL/GenBank/DDBJ databases">
        <title>Draft genome sequence of rust myrtle Austropuccinia psidii MF-1, a brazilian biotype.</title>
        <authorList>
            <person name="Quecine M.C."/>
            <person name="Pachon D.M.R."/>
            <person name="Bonatelli M.L."/>
            <person name="Correr F.H."/>
            <person name="Franceschini L.M."/>
            <person name="Leite T.F."/>
            <person name="Margarido G.R.A."/>
            <person name="Almeida C.A."/>
            <person name="Ferrarezi J.A."/>
            <person name="Labate C.A."/>
        </authorList>
    </citation>
    <scope>NUCLEOTIDE SEQUENCE</scope>
    <source>
        <strain evidence="1">MF-1</strain>
    </source>
</reference>
<evidence type="ECO:0008006" key="3">
    <source>
        <dbReference type="Google" id="ProtNLM"/>
    </source>
</evidence>
<name>A0A9Q3DTS6_9BASI</name>
<dbReference type="OrthoDB" id="8029976at2759"/>
<proteinExistence type="predicted"/>
<dbReference type="EMBL" id="AVOT02020081">
    <property type="protein sequence ID" value="MBW0508042.1"/>
    <property type="molecule type" value="Genomic_DNA"/>
</dbReference>